<accession>A0A6A4XWS7</accession>
<evidence type="ECO:0000256" key="1">
    <source>
        <dbReference type="SAM" id="MobiDB-lite"/>
    </source>
</evidence>
<dbReference type="AlphaFoldDB" id="A0A6A4XWS7"/>
<comment type="caution">
    <text evidence="2">The sequence shown here is derived from an EMBL/GenBank/DDBJ whole genome shotgun (WGS) entry which is preliminary data.</text>
</comment>
<sequence length="181" mass="19538">VGDAPERKPDAAVAAADKPPLTLADEIKMRMDRRKYALSGKQDQIEQERDRKLFVKPVTILKAEEVAPPPPQGAPNQPPPPPDVPKRPSVLPTVDMSDDGSHDGSDGNASNFGDENDLLTQIKTLKDNQKSTPAAKPKPAVAPPASAEPTNPVANGFESVHALVGSISRRWRADDKRIDYL</sequence>
<feature type="non-terminal residue" evidence="2">
    <location>
        <position position="1"/>
    </location>
</feature>
<feature type="compositionally biased region" description="Basic and acidic residues" evidence="1">
    <location>
        <begin position="43"/>
        <end position="53"/>
    </location>
</feature>
<feature type="region of interest" description="Disordered" evidence="1">
    <location>
        <begin position="37"/>
        <end position="56"/>
    </location>
</feature>
<feature type="region of interest" description="Disordered" evidence="1">
    <location>
        <begin position="63"/>
        <end position="154"/>
    </location>
</feature>
<feature type="compositionally biased region" description="Low complexity" evidence="1">
    <location>
        <begin position="133"/>
        <end position="149"/>
    </location>
</feature>
<feature type="compositionally biased region" description="Polar residues" evidence="1">
    <location>
        <begin position="108"/>
        <end position="123"/>
    </location>
</feature>
<proteinExistence type="predicted"/>
<dbReference type="OrthoDB" id="307871at2759"/>
<feature type="compositionally biased region" description="Pro residues" evidence="1">
    <location>
        <begin position="67"/>
        <end position="83"/>
    </location>
</feature>
<reference evidence="2" key="1">
    <citation type="submission" date="2019-06" db="EMBL/GenBank/DDBJ databases">
        <title>Genomics analysis of Aphanomyces spp. identifies a new class of oomycete effector associated with host adaptation.</title>
        <authorList>
            <person name="Gaulin E."/>
        </authorList>
    </citation>
    <scope>NUCLEOTIDE SEQUENCE</scope>
    <source>
        <strain evidence="2">CBS 578.67</strain>
    </source>
</reference>
<protein>
    <submittedName>
        <fullName evidence="2">Uncharacterized protein</fullName>
    </submittedName>
</protein>
<dbReference type="EMBL" id="VJMH01006942">
    <property type="protein sequence ID" value="KAF0687276.1"/>
    <property type="molecule type" value="Genomic_DNA"/>
</dbReference>
<evidence type="ECO:0000313" key="2">
    <source>
        <dbReference type="EMBL" id="KAF0687276.1"/>
    </source>
</evidence>
<name>A0A6A4XWS7_9STRA</name>
<gene>
    <name evidence="2" type="ORF">As57867_020896</name>
</gene>
<organism evidence="2">
    <name type="scientific">Aphanomyces stellatus</name>
    <dbReference type="NCBI Taxonomy" id="120398"/>
    <lineage>
        <taxon>Eukaryota</taxon>
        <taxon>Sar</taxon>
        <taxon>Stramenopiles</taxon>
        <taxon>Oomycota</taxon>
        <taxon>Saprolegniomycetes</taxon>
        <taxon>Saprolegniales</taxon>
        <taxon>Verrucalvaceae</taxon>
        <taxon>Aphanomyces</taxon>
    </lineage>
</organism>